<dbReference type="SUPFAM" id="SSF53067">
    <property type="entry name" value="Actin-like ATPase domain"/>
    <property type="match status" value="2"/>
</dbReference>
<keyword evidence="12" id="KW-1185">Reference proteome</keyword>
<proteinExistence type="inferred from homology"/>
<sequence>MKRSKVLVINPGSTSTKIAVYEGSESIFLKTLRHSAEQLAQFENIAAQFEFRKECILSELIQAEIDIDDFDAIVGRGGLVKPISSGVYEVNEALKADLRKGILGQHASNLGGLIADDIAKVIPEARAFIADPVVVDELEDVARVTGHPEMPRRSVFHALNQKAVAKNFAKSIDKRYEDINVIVAHLGGGISVGAHHKGRVIDVNNALDGYGPFSPERAGTLPTGALIDACFSGKYTYEEMRKLVNGKGGMVAHLGTNQANEVEEKALAGDEHHMLILKAMSYQIGKTIGGCAAVLKGEVDGIIITGGIAHDKTVTDYIKDMVGWVAPIKIYPGEDEMKALADNAISVLAGEVECKVYE</sequence>
<dbReference type="PROSITE" id="PS01075">
    <property type="entry name" value="ACETATE_KINASE_1"/>
    <property type="match status" value="1"/>
</dbReference>
<protein>
    <recommendedName>
        <fullName evidence="9">Probable butyrate kinase</fullName>
        <shortName evidence="9">BK</shortName>
        <ecNumber evidence="9">2.7.2.7</ecNumber>
    </recommendedName>
    <alternativeName>
        <fullName evidence="9">Branched-chain carboxylic acid kinase</fullName>
    </alternativeName>
</protein>
<dbReference type="InterPro" id="IPR011245">
    <property type="entry name" value="Butyrate_kin"/>
</dbReference>
<evidence type="ECO:0000256" key="2">
    <source>
        <dbReference type="ARBA" id="ARBA00008748"/>
    </source>
</evidence>
<dbReference type="InterPro" id="IPR023865">
    <property type="entry name" value="Aliphatic_acid_kinase_CS"/>
</dbReference>
<evidence type="ECO:0000256" key="5">
    <source>
        <dbReference type="ARBA" id="ARBA00022741"/>
    </source>
</evidence>
<keyword evidence="7 9" id="KW-0067">ATP-binding</keyword>
<evidence type="ECO:0000256" key="6">
    <source>
        <dbReference type="ARBA" id="ARBA00022777"/>
    </source>
</evidence>
<dbReference type="PIRSF" id="PIRSF036458">
    <property type="entry name" value="Butyrate_kin"/>
    <property type="match status" value="1"/>
</dbReference>
<dbReference type="Gene3D" id="3.30.420.40">
    <property type="match status" value="2"/>
</dbReference>
<keyword evidence="6 9" id="KW-0418">Kinase</keyword>
<dbReference type="CDD" id="cd24011">
    <property type="entry name" value="ASKHA_NBD_BK"/>
    <property type="match status" value="1"/>
</dbReference>
<keyword evidence="5 9" id="KW-0547">Nucleotide-binding</keyword>
<dbReference type="PRINTS" id="PR00471">
    <property type="entry name" value="ACETATEKNASE"/>
</dbReference>
<dbReference type="InterPro" id="IPR000890">
    <property type="entry name" value="Aliphatic_acid_kin_short-chain"/>
</dbReference>
<dbReference type="EMBL" id="JAGUCO010000024">
    <property type="protein sequence ID" value="MBS2100527.1"/>
    <property type="molecule type" value="Genomic_DNA"/>
</dbReference>
<comment type="caution">
    <text evidence="11">The sequence shown here is derived from an EMBL/GenBank/DDBJ whole genome shotgun (WGS) entry which is preliminary data.</text>
</comment>
<dbReference type="HAMAP" id="MF_00542">
    <property type="entry name" value="Butyrate_kinase"/>
    <property type="match status" value="1"/>
</dbReference>
<evidence type="ECO:0000256" key="10">
    <source>
        <dbReference type="RuleBase" id="RU003835"/>
    </source>
</evidence>
<comment type="catalytic activity">
    <reaction evidence="8 9">
        <text>butanoate + ATP = butanoyl phosphate + ADP</text>
        <dbReference type="Rhea" id="RHEA:13585"/>
        <dbReference type="ChEBI" id="CHEBI:17968"/>
        <dbReference type="ChEBI" id="CHEBI:30616"/>
        <dbReference type="ChEBI" id="CHEBI:58079"/>
        <dbReference type="ChEBI" id="CHEBI:456216"/>
        <dbReference type="EC" id="2.7.2.7"/>
    </reaction>
</comment>
<keyword evidence="3 9" id="KW-0963">Cytoplasm</keyword>
<dbReference type="NCBIfam" id="TIGR02707">
    <property type="entry name" value="butyr_kinase"/>
    <property type="match status" value="1"/>
</dbReference>
<evidence type="ECO:0000256" key="3">
    <source>
        <dbReference type="ARBA" id="ARBA00022490"/>
    </source>
</evidence>
<dbReference type="PANTHER" id="PTHR21060:SF3">
    <property type="entry name" value="BUTYRATE KINASE 2-RELATED"/>
    <property type="match status" value="1"/>
</dbReference>
<dbReference type="NCBIfam" id="NF002834">
    <property type="entry name" value="PRK03011.1-5"/>
    <property type="match status" value="1"/>
</dbReference>
<dbReference type="RefSeq" id="WP_212218547.1">
    <property type="nucleotide sequence ID" value="NZ_JAGUCO010000024.1"/>
</dbReference>
<gene>
    <name evidence="9 11" type="primary">buk</name>
    <name evidence="11" type="ORF">KEM10_19740</name>
</gene>
<reference evidence="11 12" key="1">
    <citation type="journal article" date="2015" name="Int. J. Syst. Evol. Microbiol.">
        <title>Carboxylicivirga linearis sp. nov., isolated from a sea cucumber culture pond.</title>
        <authorList>
            <person name="Wang F.Q."/>
            <person name="Zhou Y.X."/>
            <person name="Lin X.Z."/>
            <person name="Chen G.J."/>
            <person name="Du Z.J."/>
        </authorList>
    </citation>
    <scope>NUCLEOTIDE SEQUENCE [LARGE SCALE GENOMIC DNA]</scope>
    <source>
        <strain evidence="11 12">FB218</strain>
    </source>
</reference>
<dbReference type="EC" id="2.7.2.7" evidence="9"/>
<accession>A0ABS5K031</accession>
<dbReference type="Proteomes" id="UP000708576">
    <property type="component" value="Unassembled WGS sequence"/>
</dbReference>
<dbReference type="PROSITE" id="PS01076">
    <property type="entry name" value="ACETATE_KINASE_2"/>
    <property type="match status" value="1"/>
</dbReference>
<organism evidence="11 12">
    <name type="scientific">Carboxylicivirga linearis</name>
    <dbReference type="NCBI Taxonomy" id="1628157"/>
    <lineage>
        <taxon>Bacteria</taxon>
        <taxon>Pseudomonadati</taxon>
        <taxon>Bacteroidota</taxon>
        <taxon>Bacteroidia</taxon>
        <taxon>Marinilabiliales</taxon>
        <taxon>Marinilabiliaceae</taxon>
        <taxon>Carboxylicivirga</taxon>
    </lineage>
</organism>
<evidence type="ECO:0000313" key="12">
    <source>
        <dbReference type="Proteomes" id="UP000708576"/>
    </source>
</evidence>
<name>A0ABS5K031_9BACT</name>
<evidence type="ECO:0000256" key="8">
    <source>
        <dbReference type="ARBA" id="ARBA00048596"/>
    </source>
</evidence>
<comment type="similarity">
    <text evidence="2 9 10">Belongs to the acetokinase family.</text>
</comment>
<comment type="subcellular location">
    <subcellularLocation>
        <location evidence="1 9">Cytoplasm</location>
    </subcellularLocation>
</comment>
<dbReference type="InterPro" id="IPR043129">
    <property type="entry name" value="ATPase_NBD"/>
</dbReference>
<dbReference type="PANTHER" id="PTHR21060">
    <property type="entry name" value="ACETATE KINASE"/>
    <property type="match status" value="1"/>
</dbReference>
<evidence type="ECO:0000256" key="4">
    <source>
        <dbReference type="ARBA" id="ARBA00022679"/>
    </source>
</evidence>
<dbReference type="Pfam" id="PF00871">
    <property type="entry name" value="Acetate_kinase"/>
    <property type="match status" value="1"/>
</dbReference>
<evidence type="ECO:0000256" key="7">
    <source>
        <dbReference type="ARBA" id="ARBA00022840"/>
    </source>
</evidence>
<keyword evidence="4 9" id="KW-0808">Transferase</keyword>
<evidence type="ECO:0000256" key="1">
    <source>
        <dbReference type="ARBA" id="ARBA00004496"/>
    </source>
</evidence>
<evidence type="ECO:0000256" key="9">
    <source>
        <dbReference type="HAMAP-Rule" id="MF_00542"/>
    </source>
</evidence>
<evidence type="ECO:0000313" key="11">
    <source>
        <dbReference type="EMBL" id="MBS2100527.1"/>
    </source>
</evidence>
<dbReference type="GO" id="GO:0047761">
    <property type="term" value="F:butyrate kinase activity"/>
    <property type="evidence" value="ECO:0007669"/>
    <property type="project" value="UniProtKB-EC"/>
</dbReference>